<keyword evidence="2" id="KW-0646">Protease inhibitor</keyword>
<dbReference type="InterPro" id="IPR011626">
    <property type="entry name" value="Alpha-macroglobulin_TED"/>
</dbReference>
<name>A0A9D3X5M4_9SAUR</name>
<evidence type="ECO:0000256" key="4">
    <source>
        <dbReference type="ARBA" id="ARBA00022900"/>
    </source>
</evidence>
<dbReference type="Pfam" id="PF17789">
    <property type="entry name" value="MG4"/>
    <property type="match status" value="2"/>
</dbReference>
<dbReference type="Gene3D" id="1.50.10.20">
    <property type="match status" value="2"/>
</dbReference>
<dbReference type="InterPro" id="IPR050473">
    <property type="entry name" value="A2M/Complement_sys"/>
</dbReference>
<organism evidence="9 10">
    <name type="scientific">Mauremys mutica</name>
    <name type="common">yellowpond turtle</name>
    <dbReference type="NCBI Taxonomy" id="74926"/>
    <lineage>
        <taxon>Eukaryota</taxon>
        <taxon>Metazoa</taxon>
        <taxon>Chordata</taxon>
        <taxon>Craniata</taxon>
        <taxon>Vertebrata</taxon>
        <taxon>Euteleostomi</taxon>
        <taxon>Archelosauria</taxon>
        <taxon>Testudinata</taxon>
        <taxon>Testudines</taxon>
        <taxon>Cryptodira</taxon>
        <taxon>Durocryptodira</taxon>
        <taxon>Testudinoidea</taxon>
        <taxon>Geoemydidae</taxon>
        <taxon>Geoemydinae</taxon>
        <taxon>Mauremys</taxon>
    </lineage>
</organism>
<dbReference type="Gene3D" id="2.60.40.1940">
    <property type="match status" value="1"/>
</dbReference>
<dbReference type="PANTHER" id="PTHR11412">
    <property type="entry name" value="MACROGLOBULIN / COMPLEMENT"/>
    <property type="match status" value="1"/>
</dbReference>
<dbReference type="Pfam" id="PF07703">
    <property type="entry name" value="A2M_BRD"/>
    <property type="match status" value="1"/>
</dbReference>
<keyword evidence="6" id="KW-0325">Glycoprotein</keyword>
<evidence type="ECO:0000256" key="3">
    <source>
        <dbReference type="ARBA" id="ARBA00022729"/>
    </source>
</evidence>
<dbReference type="CDD" id="cd02897">
    <property type="entry name" value="A2M_2"/>
    <property type="match status" value="1"/>
</dbReference>
<dbReference type="InterPro" id="IPR041555">
    <property type="entry name" value="MG3"/>
</dbReference>
<dbReference type="Pfam" id="PF01835">
    <property type="entry name" value="MG2"/>
    <property type="match status" value="1"/>
</dbReference>
<evidence type="ECO:0008006" key="11">
    <source>
        <dbReference type="Google" id="ProtNLM"/>
    </source>
</evidence>
<dbReference type="InterPro" id="IPR008930">
    <property type="entry name" value="Terpenoid_cyclase/PrenylTrfase"/>
</dbReference>
<comment type="caution">
    <text evidence="9">The sequence shown here is derived from an EMBL/GenBank/DDBJ whole genome shotgun (WGS) entry which is preliminary data.</text>
</comment>
<dbReference type="SUPFAM" id="SSF49410">
    <property type="entry name" value="Alpha-macroglobulin receptor domain"/>
    <property type="match status" value="1"/>
</dbReference>
<evidence type="ECO:0000259" key="8">
    <source>
        <dbReference type="SMART" id="SM01361"/>
    </source>
</evidence>
<dbReference type="Pfam" id="PF17791">
    <property type="entry name" value="MG3"/>
    <property type="match status" value="1"/>
</dbReference>
<dbReference type="InterPro" id="IPR009048">
    <property type="entry name" value="A-macroglobulin_rcpt-bd"/>
</dbReference>
<sequence length="1438" mass="158914">MKTAEALCAKGHYVVVSPAELYHPHTGTVSVHLGDLNETVRVSVRLERGDGRSAITLLEREVREPRLHENVRFQVPAPSGGQQEVAELHVSIRGDALQFSERKKVLLRALQPGTFVQTDKAVYKPGQTVKFRIVSLDKDFVPSTQKMLLKAAGGSALKNEKLQLFVSYGDVKQDQTFLTDESGRASFELDTSGWTGRVTLRGHFKQVDGSSVFGRVSPSYPDAHRNLEPFYSKSQSFLKIRWLGGVLPCDQAQQLQVDYIIAREALGNGSRSLEFIFLVVAKGAIARILHKGLDLREGAGLKGSFSVELPVGADLAPAAKVLGYTVLPDGEMAADRARLQLAKCLPNKVKLAFSQDRALPGSELQLRVQAAPGSLCAVRAVDQSVLLMKPKAELSVDTVYNLLPRFPQGDYPAAAREPESGDCPYFSEYPDYVDPWQWRHRRPQSVQFSDSDSYRLFKDAALKILTNANTKKPFICPDIPIFRYSSQSHLKVGLPGSPGGLGGTGIRLMFVWNLTFNLAALGDCQEDETPDSIALRIMETLMPLHHIQVTILWDGDMNLEDASSEEISLQLPANVLAGSERAHVTVLGDIMGTALQNIDRLLAMPYGCGEQNMVRFAPNIYIQQYLEKSGQLSPEIRDKAKGFLQSGYQRELLYKHNDGSYSAFGERDATGNTWLTAFVLKSFGQARPYISIDEKHLEDALRWLQRHQLESGCFRSVGKLFHNTLQGGVVDELSLSAYITAALLELGQPLTRKVKALPSPYGNQAPSAEVEMTAYVLLAYLSLPNVSAADMATAAQIVRWLSKQQNPYGGFASTQDTVVALQALAKYAALTYSASGAVSVTVSSQAGARQRFHVDNANRLVLQRAALQEIPGQYTVRASGKGCVFVQLILRYNVPPPRSAATFDLRVETEPKECTESATSRFSLMLHARYSGKRHATNMAIIEAKLPSGYIPVQSSLRQLEKQPLVKRLEVQNDQVTLYLDQLTKEAASFTFSLEQDFPVKNLRAAPVRLYDYYETGEHTEAEYSAPCGSGSCDAPTHNSSPYSFMGGGVHGPERHYVVVSPAELYHPHTGTVSVHLGDLNETVRVSVRLERGDGPSAITLLEREVREPRLHENVRFQVPAPSGGQQEVAELHVSIRGDALQFSERKKVLLRALEPGTFVQTDKAVYKPGQTVKFRIVSLDKDFVPSTRKDPSGNRIAQWRDVTPQQGIVDLSLPLSAEPALGTYAIAVQGTRHSFSVEEYVLPKFEVTLELPPVVTVLDETLLLRVCGRYTYGKPVLGRVQASLCREEIPEDPWYGAQCMELTGQMLLKAAGGSALKNEKLQLFVSSGDENKNQTFLTDESGRASFELDTSGWTGWVTLRGHFKQVNDSAEHDRVSPSYPDANRFLQPFYSESQSFLKIRWLGEGLPCDQAQQLQVDYIIAREALGNGSRSLEFIFL</sequence>
<evidence type="ECO:0000256" key="6">
    <source>
        <dbReference type="ARBA" id="ARBA00023180"/>
    </source>
</evidence>
<keyword evidence="10" id="KW-1185">Reference proteome</keyword>
<dbReference type="Gene3D" id="2.60.40.1930">
    <property type="match status" value="3"/>
</dbReference>
<dbReference type="EMBL" id="JAHDVG010000480">
    <property type="protein sequence ID" value="KAH1174289.1"/>
    <property type="molecule type" value="Genomic_DNA"/>
</dbReference>
<comment type="similarity">
    <text evidence="1">Belongs to the protease inhibitor I39 (alpha-2-macroglobulin) family.</text>
</comment>
<dbReference type="SMART" id="SM01419">
    <property type="entry name" value="Thiol-ester_cl"/>
    <property type="match status" value="1"/>
</dbReference>
<feature type="domain" description="Alpha-macroglobulin receptor-binding" evidence="8">
    <location>
        <begin position="937"/>
        <end position="1024"/>
    </location>
</feature>
<keyword evidence="3" id="KW-0732">Signal</keyword>
<evidence type="ECO:0000256" key="5">
    <source>
        <dbReference type="ARBA" id="ARBA00023157"/>
    </source>
</evidence>
<dbReference type="Pfam" id="PF07677">
    <property type="entry name" value="A2M_recep"/>
    <property type="match status" value="1"/>
</dbReference>
<feature type="domain" description="Alpha-2-macroglobulin bait region" evidence="7">
    <location>
        <begin position="238"/>
        <end position="388"/>
    </location>
</feature>
<protein>
    <recommendedName>
        <fullName evidence="11">Alpha-2-macroglobulin-like protein 1</fullName>
    </recommendedName>
</protein>
<dbReference type="PROSITE" id="PS00477">
    <property type="entry name" value="ALPHA_2_MACROGLOBULIN"/>
    <property type="match status" value="1"/>
</dbReference>
<dbReference type="InterPro" id="IPR036595">
    <property type="entry name" value="A-macroglobulin_rcpt-bd_sf"/>
</dbReference>
<keyword evidence="4" id="KW-0722">Serine protease inhibitor</keyword>
<dbReference type="InterPro" id="IPR041813">
    <property type="entry name" value="A2M_TED"/>
</dbReference>
<evidence type="ECO:0000256" key="2">
    <source>
        <dbReference type="ARBA" id="ARBA00022690"/>
    </source>
</evidence>
<dbReference type="SUPFAM" id="SSF48239">
    <property type="entry name" value="Terpenoid cyclases/Protein prenyltransferases"/>
    <property type="match status" value="1"/>
</dbReference>
<dbReference type="Gene3D" id="2.60.40.690">
    <property type="entry name" value="Alpha-macroglobulin, receptor-binding domain"/>
    <property type="match status" value="1"/>
</dbReference>
<dbReference type="InterPro" id="IPR040839">
    <property type="entry name" value="MG4"/>
</dbReference>
<dbReference type="Gene3D" id="2.20.130.20">
    <property type="match status" value="1"/>
</dbReference>
<evidence type="ECO:0000259" key="7">
    <source>
        <dbReference type="SMART" id="SM01359"/>
    </source>
</evidence>
<evidence type="ECO:0000256" key="1">
    <source>
        <dbReference type="ARBA" id="ARBA00010952"/>
    </source>
</evidence>
<dbReference type="InterPro" id="IPR002890">
    <property type="entry name" value="MG2"/>
</dbReference>
<keyword evidence="5" id="KW-1015">Disulfide bond</keyword>
<gene>
    <name evidence="9" type="ORF">KIL84_002433</name>
</gene>
<reference evidence="9" key="1">
    <citation type="submission" date="2021-09" db="EMBL/GenBank/DDBJ databases">
        <title>The genome of Mauremys mutica provides insights into the evolution of semi-aquatic lifestyle.</title>
        <authorList>
            <person name="Gong S."/>
            <person name="Gao Y."/>
        </authorList>
    </citation>
    <scope>NUCLEOTIDE SEQUENCE</scope>
    <source>
        <strain evidence="9">MM-2020</strain>
        <tissue evidence="9">Muscle</tissue>
    </source>
</reference>
<dbReference type="GO" id="GO:0004867">
    <property type="term" value="F:serine-type endopeptidase inhibitor activity"/>
    <property type="evidence" value="ECO:0007669"/>
    <property type="project" value="UniProtKB-KW"/>
</dbReference>
<feature type="non-terminal residue" evidence="9">
    <location>
        <position position="1438"/>
    </location>
</feature>
<dbReference type="InterPro" id="IPR047565">
    <property type="entry name" value="Alpha-macroglob_thiol-ester_cl"/>
</dbReference>
<dbReference type="FunFam" id="2.60.40.1930:FF:000001">
    <property type="entry name" value="CD109 isoform 3"/>
    <property type="match status" value="1"/>
</dbReference>
<proteinExistence type="inferred from homology"/>
<dbReference type="SMART" id="SM01361">
    <property type="entry name" value="A2M_recep"/>
    <property type="match status" value="1"/>
</dbReference>
<evidence type="ECO:0000313" key="9">
    <source>
        <dbReference type="EMBL" id="KAH1174289.1"/>
    </source>
</evidence>
<accession>A0A9D3X5M4</accession>
<dbReference type="GO" id="GO:0005615">
    <property type="term" value="C:extracellular space"/>
    <property type="evidence" value="ECO:0007669"/>
    <property type="project" value="InterPro"/>
</dbReference>
<dbReference type="PANTHER" id="PTHR11412:SF185">
    <property type="entry name" value="ALPHA-2-MACROGLOBULIN-LIKE PROTEIN 1"/>
    <property type="match status" value="1"/>
</dbReference>
<evidence type="ECO:0000313" key="10">
    <source>
        <dbReference type="Proteomes" id="UP000827986"/>
    </source>
</evidence>
<dbReference type="Pfam" id="PF07678">
    <property type="entry name" value="TED_complement"/>
    <property type="match status" value="2"/>
</dbReference>
<dbReference type="InterPro" id="IPR011625">
    <property type="entry name" value="A2M_N_BRD"/>
</dbReference>
<dbReference type="InterPro" id="IPR019742">
    <property type="entry name" value="MacrogloblnA2_CS"/>
</dbReference>
<dbReference type="SMART" id="SM01359">
    <property type="entry name" value="A2M_N_2"/>
    <property type="match status" value="1"/>
</dbReference>
<dbReference type="Proteomes" id="UP000827986">
    <property type="component" value="Unassembled WGS sequence"/>
</dbReference>